<dbReference type="PANTHER" id="PTHR46696:SF4">
    <property type="entry name" value="BIOTIN BIOSYNTHESIS CYTOCHROME P450"/>
    <property type="match status" value="1"/>
</dbReference>
<dbReference type="GO" id="GO:0036199">
    <property type="term" value="F:cholest-4-en-3-one 26-monooxygenase activity"/>
    <property type="evidence" value="ECO:0007669"/>
    <property type="project" value="TreeGrafter"/>
</dbReference>
<sequence length="437" mass="47846">MPMLRDGKLGLALLAGRGFMWLHARRGDPLAQVATLPAERDPYPFYERLRARGDLVRSRLGMHVTTSHRLCDALLRDQRFGVLPGSAHSLVDLGLSSTGPDTPVNPIDDSFLSLNPPEHTRLRRLVAPWFTPRALRERTPSINAVVKEFLDEVAERDGFDLVTDFAVRVPIRVIAELLGVPEREHARFARWGATLAGSLDGARDLAQLRETRRVLGELNAFFTDLVAHRRKHPGQDVVSELVNAHDGDVPLARKDLFATTQLLLVAGFETTVNLIGNGALALLADADARRRLVEDPSTAEDVVEEVLRYDTPVQYTARFALETVELDDVVLRKDDGVLLLLAAANHDPSVFAEPNRFDPTRANNREHLAFSAGIHYCLGAGLARIEAAAALGGLFRRFPGLSVAGPVRRRPSRVIRGAISLPVSTGVERGSLAAKAG</sequence>
<dbReference type="RefSeq" id="WP_149853455.1">
    <property type="nucleotide sequence ID" value="NZ_VUOB01000063.1"/>
</dbReference>
<dbReference type="PRINTS" id="PR00359">
    <property type="entry name" value="BP450"/>
</dbReference>
<dbReference type="PROSITE" id="PS00086">
    <property type="entry name" value="CYTOCHROME_P450"/>
    <property type="match status" value="1"/>
</dbReference>
<comment type="similarity">
    <text evidence="1 7">Belongs to the cytochrome P450 family.</text>
</comment>
<evidence type="ECO:0000256" key="3">
    <source>
        <dbReference type="ARBA" id="ARBA00022723"/>
    </source>
</evidence>
<proteinExistence type="inferred from homology"/>
<dbReference type="FunFam" id="1.10.630.10:FF:000018">
    <property type="entry name" value="Cytochrome P450 monooxygenase"/>
    <property type="match status" value="1"/>
</dbReference>
<reference evidence="8 9" key="1">
    <citation type="submission" date="2019-09" db="EMBL/GenBank/DDBJ databases">
        <title>Goodfellowia gen. nov., a new genus of the Pseudonocardineae related to Actinoalloteichus, containing Goodfellowia coeruleoviolacea gen. nov., comb. nov. gen. nov., comb. nov.</title>
        <authorList>
            <person name="Labeda D."/>
        </authorList>
    </citation>
    <scope>NUCLEOTIDE SEQUENCE [LARGE SCALE GENOMIC DNA]</scope>
    <source>
        <strain evidence="8 9">AN110305</strain>
    </source>
</reference>
<evidence type="ECO:0000313" key="8">
    <source>
        <dbReference type="EMBL" id="KAA2254090.1"/>
    </source>
</evidence>
<evidence type="ECO:0000256" key="5">
    <source>
        <dbReference type="ARBA" id="ARBA00023004"/>
    </source>
</evidence>
<evidence type="ECO:0000256" key="1">
    <source>
        <dbReference type="ARBA" id="ARBA00010617"/>
    </source>
</evidence>
<dbReference type="Gene3D" id="1.10.630.10">
    <property type="entry name" value="Cytochrome P450"/>
    <property type="match status" value="1"/>
</dbReference>
<evidence type="ECO:0000256" key="2">
    <source>
        <dbReference type="ARBA" id="ARBA00022617"/>
    </source>
</evidence>
<dbReference type="InterPro" id="IPR002397">
    <property type="entry name" value="Cyt_P450_B"/>
</dbReference>
<accession>A0A5B2WTD5</accession>
<dbReference type="AlphaFoldDB" id="A0A5B2WTD5"/>
<gene>
    <name evidence="8" type="ORF">F0L68_31255</name>
</gene>
<dbReference type="OrthoDB" id="4156795at2"/>
<dbReference type="InterPro" id="IPR017972">
    <property type="entry name" value="Cyt_P450_CS"/>
</dbReference>
<dbReference type="GO" id="GO:0020037">
    <property type="term" value="F:heme binding"/>
    <property type="evidence" value="ECO:0007669"/>
    <property type="project" value="InterPro"/>
</dbReference>
<keyword evidence="2 7" id="KW-0349">Heme</keyword>
<comment type="caution">
    <text evidence="8">The sequence shown here is derived from an EMBL/GenBank/DDBJ whole genome shotgun (WGS) entry which is preliminary data.</text>
</comment>
<dbReference type="InterPro" id="IPR036396">
    <property type="entry name" value="Cyt_P450_sf"/>
</dbReference>
<evidence type="ECO:0000256" key="4">
    <source>
        <dbReference type="ARBA" id="ARBA00023002"/>
    </source>
</evidence>
<protein>
    <submittedName>
        <fullName evidence="8">Cytochrome P450</fullName>
    </submittedName>
</protein>
<evidence type="ECO:0000313" key="9">
    <source>
        <dbReference type="Proteomes" id="UP000323454"/>
    </source>
</evidence>
<keyword evidence="9" id="KW-1185">Reference proteome</keyword>
<dbReference type="CDD" id="cd20625">
    <property type="entry name" value="CYP164-like"/>
    <property type="match status" value="1"/>
</dbReference>
<keyword evidence="4 7" id="KW-0560">Oxidoreductase</keyword>
<dbReference type="GO" id="GO:0005506">
    <property type="term" value="F:iron ion binding"/>
    <property type="evidence" value="ECO:0007669"/>
    <property type="project" value="InterPro"/>
</dbReference>
<dbReference type="InterPro" id="IPR001128">
    <property type="entry name" value="Cyt_P450"/>
</dbReference>
<name>A0A5B2WTD5_9PSEU</name>
<keyword evidence="3 7" id="KW-0479">Metal-binding</keyword>
<dbReference type="EMBL" id="VUOB01000063">
    <property type="protein sequence ID" value="KAA2254090.1"/>
    <property type="molecule type" value="Genomic_DNA"/>
</dbReference>
<dbReference type="PANTHER" id="PTHR46696">
    <property type="entry name" value="P450, PUTATIVE (EUROFUNG)-RELATED"/>
    <property type="match status" value="1"/>
</dbReference>
<evidence type="ECO:0000256" key="7">
    <source>
        <dbReference type="RuleBase" id="RU000461"/>
    </source>
</evidence>
<keyword evidence="5 7" id="KW-0408">Iron</keyword>
<dbReference type="GO" id="GO:0006707">
    <property type="term" value="P:cholesterol catabolic process"/>
    <property type="evidence" value="ECO:0007669"/>
    <property type="project" value="TreeGrafter"/>
</dbReference>
<dbReference type="GO" id="GO:0008395">
    <property type="term" value="F:steroid hydroxylase activity"/>
    <property type="evidence" value="ECO:0007669"/>
    <property type="project" value="TreeGrafter"/>
</dbReference>
<reference evidence="8 9" key="2">
    <citation type="submission" date="2019-09" db="EMBL/GenBank/DDBJ databases">
        <authorList>
            <person name="Jin C."/>
        </authorList>
    </citation>
    <scope>NUCLEOTIDE SEQUENCE [LARGE SCALE GENOMIC DNA]</scope>
    <source>
        <strain evidence="8 9">AN110305</strain>
    </source>
</reference>
<keyword evidence="6 7" id="KW-0503">Monooxygenase</keyword>
<dbReference type="SUPFAM" id="SSF48264">
    <property type="entry name" value="Cytochrome P450"/>
    <property type="match status" value="1"/>
</dbReference>
<organism evidence="8 9">
    <name type="scientific">Solihabitans fulvus</name>
    <dbReference type="NCBI Taxonomy" id="1892852"/>
    <lineage>
        <taxon>Bacteria</taxon>
        <taxon>Bacillati</taxon>
        <taxon>Actinomycetota</taxon>
        <taxon>Actinomycetes</taxon>
        <taxon>Pseudonocardiales</taxon>
        <taxon>Pseudonocardiaceae</taxon>
        <taxon>Solihabitans</taxon>
    </lineage>
</organism>
<dbReference type="Proteomes" id="UP000323454">
    <property type="component" value="Unassembled WGS sequence"/>
</dbReference>
<dbReference type="Pfam" id="PF00067">
    <property type="entry name" value="p450"/>
    <property type="match status" value="1"/>
</dbReference>
<evidence type="ECO:0000256" key="6">
    <source>
        <dbReference type="ARBA" id="ARBA00023033"/>
    </source>
</evidence>